<feature type="chain" id="PRO_5002531643" description="Glycoside hydrolase family 5 domain-containing protein" evidence="1">
    <location>
        <begin position="21"/>
        <end position="232"/>
    </location>
</feature>
<evidence type="ECO:0000313" key="2">
    <source>
        <dbReference type="EMBL" id="KKP86499.1"/>
    </source>
</evidence>
<feature type="non-terminal residue" evidence="2">
    <location>
        <position position="232"/>
    </location>
</feature>
<evidence type="ECO:0000256" key="1">
    <source>
        <dbReference type="SAM" id="SignalP"/>
    </source>
</evidence>
<dbReference type="InterPro" id="IPR017853">
    <property type="entry name" value="GH"/>
</dbReference>
<evidence type="ECO:0000313" key="3">
    <source>
        <dbReference type="Proteomes" id="UP000034536"/>
    </source>
</evidence>
<sequence>MKHLVILLLIITSLSLSVFASEPNNIYGIHLAQPQLEALKEASDLVNSNGGKWGYVTLVIQENDRDVSKWQSVFDSLRELHLIPITRIATSAEGENWRRPEKKDADQWINFLDSLNWVVKNRYIVLFNEPNHGSEWGGEVDEKSFAEVTLEFAKKLKEKNSDYFIMMAGFDASAPSWVPGMEDEETFLRRISNFQFPISKQTSNNQQPTSKTIFDYIDGWVSHSYPNPGFSG</sequence>
<feature type="signal peptide" evidence="1">
    <location>
        <begin position="1"/>
        <end position="20"/>
    </location>
</feature>
<dbReference type="EMBL" id="LBQX01000021">
    <property type="protein sequence ID" value="KKP86499.1"/>
    <property type="molecule type" value="Genomic_DNA"/>
</dbReference>
<keyword evidence="1" id="KW-0732">Signal</keyword>
<protein>
    <recommendedName>
        <fullName evidence="4">Glycoside hydrolase family 5 domain-containing protein</fullName>
    </recommendedName>
</protein>
<proteinExistence type="predicted"/>
<comment type="caution">
    <text evidence="2">The sequence shown here is derived from an EMBL/GenBank/DDBJ whole genome shotgun (WGS) entry which is preliminary data.</text>
</comment>
<reference evidence="2 3" key="1">
    <citation type="journal article" date="2015" name="Nature">
        <title>rRNA introns, odd ribosomes, and small enigmatic genomes across a large radiation of phyla.</title>
        <authorList>
            <person name="Brown C.T."/>
            <person name="Hug L.A."/>
            <person name="Thomas B.C."/>
            <person name="Sharon I."/>
            <person name="Castelle C.J."/>
            <person name="Singh A."/>
            <person name="Wilkins M.J."/>
            <person name="Williams K.H."/>
            <person name="Banfield J.F."/>
        </authorList>
    </citation>
    <scope>NUCLEOTIDE SEQUENCE [LARGE SCALE GENOMIC DNA]</scope>
</reference>
<accession>A0A0G0CX51</accession>
<dbReference type="Proteomes" id="UP000034536">
    <property type="component" value="Unassembled WGS sequence"/>
</dbReference>
<evidence type="ECO:0008006" key="4">
    <source>
        <dbReference type="Google" id="ProtNLM"/>
    </source>
</evidence>
<dbReference type="AlphaFoldDB" id="A0A0G0CX51"/>
<gene>
    <name evidence="2" type="ORF">UR89_C0021G0001</name>
</gene>
<dbReference type="Gene3D" id="3.20.20.80">
    <property type="entry name" value="Glycosidases"/>
    <property type="match status" value="1"/>
</dbReference>
<organism evidence="2 3">
    <name type="scientific">Candidatus Roizmanbacteria bacterium GW2011_GWA2_35_8</name>
    <dbReference type="NCBI Taxonomy" id="1618479"/>
    <lineage>
        <taxon>Bacteria</taxon>
        <taxon>Candidatus Roizmaniibacteriota</taxon>
    </lineage>
</organism>
<dbReference type="SUPFAM" id="SSF51445">
    <property type="entry name" value="(Trans)glycosidases"/>
    <property type="match status" value="1"/>
</dbReference>
<name>A0A0G0CX51_9BACT</name>